<evidence type="ECO:0000256" key="1">
    <source>
        <dbReference type="SAM" id="MobiDB-lite"/>
    </source>
</evidence>
<dbReference type="Proteomes" id="UP001163846">
    <property type="component" value="Unassembled WGS sequence"/>
</dbReference>
<accession>A0AA38PDS1</accession>
<evidence type="ECO:0000313" key="2">
    <source>
        <dbReference type="EMBL" id="KAJ3840805.1"/>
    </source>
</evidence>
<comment type="caution">
    <text evidence="2">The sequence shown here is derived from an EMBL/GenBank/DDBJ whole genome shotgun (WGS) entry which is preliminary data.</text>
</comment>
<protein>
    <submittedName>
        <fullName evidence="2">Uncharacterized protein</fullName>
    </submittedName>
</protein>
<organism evidence="2 3">
    <name type="scientific">Lentinula raphanica</name>
    <dbReference type="NCBI Taxonomy" id="153919"/>
    <lineage>
        <taxon>Eukaryota</taxon>
        <taxon>Fungi</taxon>
        <taxon>Dikarya</taxon>
        <taxon>Basidiomycota</taxon>
        <taxon>Agaricomycotina</taxon>
        <taxon>Agaricomycetes</taxon>
        <taxon>Agaricomycetidae</taxon>
        <taxon>Agaricales</taxon>
        <taxon>Marasmiineae</taxon>
        <taxon>Omphalotaceae</taxon>
        <taxon>Lentinula</taxon>
    </lineage>
</organism>
<sequence>MKIWRQADRWQDVRLDLEERLFYGVFLTLNLRLDHLKPPGGHFPNLERLECGTGRLEDEDDERRRNPNSPDRVSFRVFNPCPALYDLSVYDALDVLAFNTFVSTSKSPNLQTLSLSDSLLILDGEPGYEHPGPWSKRNPLYHHSITTLCLPIYGESFKLHAPWADLRFPSLHTLEIGEVIEDDFEGDLIQPVLDLLIKSECTLQTMVLGKLPLEMFRRLVSVVPLLKNLKLREYHVGGVLLDDPGHFLAPLCGTAAGYPVPSLSWLEVRMHADVLTRRQRNRFQSVQKDEDEDAMVKDSRRHSGNMGEDDTYGAVGEETSSLVATVVDCFRRMISSRLGPDRGPPSVRFKTKLAISGSPPFNPNVDPIAQLPEYLLAVSNMDEREYRIVTVELSWN</sequence>
<reference evidence="2" key="1">
    <citation type="submission" date="2022-08" db="EMBL/GenBank/DDBJ databases">
        <authorList>
            <consortium name="DOE Joint Genome Institute"/>
            <person name="Min B."/>
            <person name="Riley R."/>
            <person name="Sierra-Patev S."/>
            <person name="Naranjo-Ortiz M."/>
            <person name="Looney B."/>
            <person name="Konkel Z."/>
            <person name="Slot J.C."/>
            <person name="Sakamoto Y."/>
            <person name="Steenwyk J.L."/>
            <person name="Rokas A."/>
            <person name="Carro J."/>
            <person name="Camarero S."/>
            <person name="Ferreira P."/>
            <person name="Molpeceres G."/>
            <person name="Ruiz-Duenas F.J."/>
            <person name="Serrano A."/>
            <person name="Henrissat B."/>
            <person name="Drula E."/>
            <person name="Hughes K.W."/>
            <person name="Mata J.L."/>
            <person name="Ishikawa N.K."/>
            <person name="Vargas-Isla R."/>
            <person name="Ushijima S."/>
            <person name="Smith C.A."/>
            <person name="Ahrendt S."/>
            <person name="Andreopoulos W."/>
            <person name="He G."/>
            <person name="Labutti K."/>
            <person name="Lipzen A."/>
            <person name="Ng V."/>
            <person name="Sandor L."/>
            <person name="Barry K."/>
            <person name="Martinez A.T."/>
            <person name="Xiao Y."/>
            <person name="Gibbons J.G."/>
            <person name="Terashima K."/>
            <person name="Hibbett D.S."/>
            <person name="Grigoriev I.V."/>
        </authorList>
    </citation>
    <scope>NUCLEOTIDE SEQUENCE</scope>
    <source>
        <strain evidence="2">TFB9207</strain>
    </source>
</reference>
<gene>
    <name evidence="2" type="ORF">F5878DRAFT_723459</name>
</gene>
<keyword evidence="3" id="KW-1185">Reference proteome</keyword>
<dbReference type="EMBL" id="MU806063">
    <property type="protein sequence ID" value="KAJ3840805.1"/>
    <property type="molecule type" value="Genomic_DNA"/>
</dbReference>
<name>A0AA38PDS1_9AGAR</name>
<evidence type="ECO:0000313" key="3">
    <source>
        <dbReference type="Proteomes" id="UP001163846"/>
    </source>
</evidence>
<proteinExistence type="predicted"/>
<dbReference type="AlphaFoldDB" id="A0AA38PDS1"/>
<feature type="region of interest" description="Disordered" evidence="1">
    <location>
        <begin position="284"/>
        <end position="313"/>
    </location>
</feature>